<dbReference type="OrthoDB" id="9809348at2"/>
<feature type="transmembrane region" description="Helical" evidence="2">
    <location>
        <begin position="390"/>
        <end position="409"/>
    </location>
</feature>
<dbReference type="Gene3D" id="2.60.120.260">
    <property type="entry name" value="Galactose-binding domain-like"/>
    <property type="match status" value="1"/>
</dbReference>
<dbReference type="InterPro" id="IPR011623">
    <property type="entry name" value="7TMR_DISM_rcpt_extracell_dom1"/>
</dbReference>
<feature type="transmembrane region" description="Helical" evidence="2">
    <location>
        <begin position="12"/>
        <end position="30"/>
    </location>
</feature>
<dbReference type="PANTHER" id="PTHR45138">
    <property type="entry name" value="REGULATORY COMPONENTS OF SENSORY TRANSDUCTION SYSTEM"/>
    <property type="match status" value="1"/>
</dbReference>
<organism evidence="4 5">
    <name type="scientific">Maledivibacter halophilus</name>
    <dbReference type="NCBI Taxonomy" id="36842"/>
    <lineage>
        <taxon>Bacteria</taxon>
        <taxon>Bacillati</taxon>
        <taxon>Bacillota</taxon>
        <taxon>Clostridia</taxon>
        <taxon>Peptostreptococcales</taxon>
        <taxon>Caminicellaceae</taxon>
        <taxon>Maledivibacter</taxon>
    </lineage>
</organism>
<feature type="transmembrane region" description="Helical" evidence="2">
    <location>
        <begin position="306"/>
        <end position="325"/>
    </location>
</feature>
<dbReference type="GO" id="GO:0052621">
    <property type="term" value="F:diguanylate cyclase activity"/>
    <property type="evidence" value="ECO:0007669"/>
    <property type="project" value="TreeGrafter"/>
</dbReference>
<dbReference type="GO" id="GO:1902201">
    <property type="term" value="P:negative regulation of bacterial-type flagellum-dependent cell motility"/>
    <property type="evidence" value="ECO:0007669"/>
    <property type="project" value="TreeGrafter"/>
</dbReference>
<feature type="transmembrane region" description="Helical" evidence="2">
    <location>
        <begin position="212"/>
        <end position="229"/>
    </location>
</feature>
<keyword evidence="1" id="KW-0175">Coiled coil</keyword>
<keyword evidence="2" id="KW-0472">Membrane</keyword>
<name>A0A1T5LCA2_9FIRM</name>
<evidence type="ECO:0000259" key="3">
    <source>
        <dbReference type="PROSITE" id="PS50887"/>
    </source>
</evidence>
<dbReference type="STRING" id="36842.SAMN02194393_02748"/>
<reference evidence="4 5" key="1">
    <citation type="submission" date="2017-02" db="EMBL/GenBank/DDBJ databases">
        <authorList>
            <person name="Peterson S.W."/>
        </authorList>
    </citation>
    <scope>NUCLEOTIDE SEQUENCE [LARGE SCALE GENOMIC DNA]</scope>
    <source>
        <strain evidence="4 5">M1</strain>
    </source>
</reference>
<evidence type="ECO:0000313" key="4">
    <source>
        <dbReference type="EMBL" id="SKC73603.1"/>
    </source>
</evidence>
<feature type="coiled-coil region" evidence="1">
    <location>
        <begin position="416"/>
        <end position="454"/>
    </location>
</feature>
<dbReference type="AlphaFoldDB" id="A0A1T5LCA2"/>
<feature type="transmembrane region" description="Helical" evidence="2">
    <location>
        <begin position="274"/>
        <end position="294"/>
    </location>
</feature>
<dbReference type="Proteomes" id="UP000190285">
    <property type="component" value="Unassembled WGS sequence"/>
</dbReference>
<dbReference type="GO" id="GO:0043709">
    <property type="term" value="P:cell adhesion involved in single-species biofilm formation"/>
    <property type="evidence" value="ECO:0007669"/>
    <property type="project" value="TreeGrafter"/>
</dbReference>
<dbReference type="InterPro" id="IPR029787">
    <property type="entry name" value="Nucleotide_cyclase"/>
</dbReference>
<dbReference type="NCBIfam" id="TIGR00254">
    <property type="entry name" value="GGDEF"/>
    <property type="match status" value="1"/>
</dbReference>
<protein>
    <submittedName>
        <fullName evidence="4">Diguanylate cyclase (GGDEF) domain-containing protein</fullName>
    </submittedName>
</protein>
<dbReference type="Pfam" id="PF07695">
    <property type="entry name" value="7TMR-DISM_7TM"/>
    <property type="match status" value="1"/>
</dbReference>
<keyword evidence="2" id="KW-1133">Transmembrane helix</keyword>
<dbReference type="Gene3D" id="3.30.70.270">
    <property type="match status" value="1"/>
</dbReference>
<dbReference type="InterPro" id="IPR000160">
    <property type="entry name" value="GGDEF_dom"/>
</dbReference>
<dbReference type="SUPFAM" id="SSF55073">
    <property type="entry name" value="Nucleotide cyclase"/>
    <property type="match status" value="1"/>
</dbReference>
<dbReference type="SMART" id="SM00267">
    <property type="entry name" value="GGDEF"/>
    <property type="match status" value="1"/>
</dbReference>
<feature type="domain" description="GGDEF" evidence="3">
    <location>
        <begin position="489"/>
        <end position="626"/>
    </location>
</feature>
<dbReference type="InterPro" id="IPR043128">
    <property type="entry name" value="Rev_trsase/Diguanyl_cyclase"/>
</dbReference>
<evidence type="ECO:0000313" key="5">
    <source>
        <dbReference type="Proteomes" id="UP000190285"/>
    </source>
</evidence>
<accession>A0A1T5LCA2</accession>
<dbReference type="Pfam" id="PF00990">
    <property type="entry name" value="GGDEF"/>
    <property type="match status" value="1"/>
</dbReference>
<keyword evidence="2" id="KW-0812">Transmembrane</keyword>
<keyword evidence="5" id="KW-1185">Reference proteome</keyword>
<evidence type="ECO:0000256" key="1">
    <source>
        <dbReference type="SAM" id="Coils"/>
    </source>
</evidence>
<dbReference type="CDD" id="cd01949">
    <property type="entry name" value="GGDEF"/>
    <property type="match status" value="1"/>
</dbReference>
<dbReference type="FunFam" id="3.30.70.270:FF:000001">
    <property type="entry name" value="Diguanylate cyclase domain protein"/>
    <property type="match status" value="1"/>
</dbReference>
<sequence>MNFKNRNKFNIMFIIIFVMLMPWINAFALIKSDEITAKNGYIDASSWDFDEGKILPLNGEWEFYCNRLLEPKDFKKGNYQKSFINIPTDLTQICTKSNLGAGNGYATLRLNMKISDIDKVYGLKFKYFASANKIWVNGVPLSSSGEVGRDRRTYKPQYIPREVLFESQGEDVEIVVQIANFHHRRIVLNEILFGTADQILHKTYLNIVKESILIGFLLLVAVYCFVIYFMKKRDSAVLYLSVIALLVAIRETIVSERILIRLLPNFSAEVMMKLGYLPVFILLPLLTLYINEVLKSPKLDKVVKILKYTVFLFLSLIMLYTVKVYDWIFEYGNWLIVASAIYIIYIIAVNKLIKNTRRIYTMMTGSTAVLITAINDIFRELGLINTPELLSVGIVLFVLFQAIFLALRFNDSFDEIARLSKENEDMYKEIQELNEDLETKIKIRTQELEIVNRKLSQISKIDPLTGLGNRRYFDELLQYAWERSLREKIPISIIMMDVDYFKNFNDNYGHLEGDKCLKKIAKTIEASIRNETDIVARYGGEEFIALFSDTDSQTATLMAKRIRKNIKSLKIPHEFSLVSDYVTISFGINTLIVSKDDSKIEFIRKADKNLYMAKEKGRDYIERVLN</sequence>
<dbReference type="GO" id="GO:0005886">
    <property type="term" value="C:plasma membrane"/>
    <property type="evidence" value="ECO:0007669"/>
    <property type="project" value="TreeGrafter"/>
</dbReference>
<evidence type="ECO:0000256" key="2">
    <source>
        <dbReference type="SAM" id="Phobius"/>
    </source>
</evidence>
<proteinExistence type="predicted"/>
<dbReference type="RefSeq" id="WP_079492319.1">
    <property type="nucleotide sequence ID" value="NZ_FUZT01000006.1"/>
</dbReference>
<dbReference type="PROSITE" id="PS50887">
    <property type="entry name" value="GGDEF"/>
    <property type="match status" value="1"/>
</dbReference>
<feature type="transmembrane region" description="Helical" evidence="2">
    <location>
        <begin position="331"/>
        <end position="348"/>
    </location>
</feature>
<dbReference type="InterPro" id="IPR050469">
    <property type="entry name" value="Diguanylate_Cyclase"/>
</dbReference>
<dbReference type="PANTHER" id="PTHR45138:SF9">
    <property type="entry name" value="DIGUANYLATE CYCLASE DGCM-RELATED"/>
    <property type="match status" value="1"/>
</dbReference>
<gene>
    <name evidence="4" type="ORF">SAMN02194393_02748</name>
</gene>
<dbReference type="EMBL" id="FUZT01000006">
    <property type="protein sequence ID" value="SKC73603.1"/>
    <property type="molecule type" value="Genomic_DNA"/>
</dbReference>
<feature type="transmembrane region" description="Helical" evidence="2">
    <location>
        <begin position="236"/>
        <end position="254"/>
    </location>
</feature>